<evidence type="ECO:0000313" key="1">
    <source>
        <dbReference type="EMBL" id="KJY31475.1"/>
    </source>
</evidence>
<gene>
    <name evidence="1" type="ORF">VR44_18035</name>
</gene>
<keyword evidence="2" id="KW-1185">Reference proteome</keyword>
<accession>A0A0F4JBB4</accession>
<evidence type="ECO:0000313" key="2">
    <source>
        <dbReference type="Proteomes" id="UP000033551"/>
    </source>
</evidence>
<dbReference type="PATRIC" id="fig|68223.7.peg.8153"/>
<dbReference type="Proteomes" id="UP000033551">
    <property type="component" value="Unassembled WGS sequence"/>
</dbReference>
<sequence length="88" mass="9951">MPGQRKRKAQKRREADALSARVAAGHWERRFETQDHDELRAYVAELARSGVRPDDTRIDMLCGRLVQPTWYVVSVLVPGPRPGPGPDC</sequence>
<dbReference type="AlphaFoldDB" id="A0A0F4JBB4"/>
<dbReference type="OrthoDB" id="3432250at2"/>
<dbReference type="EMBL" id="JZWV01000491">
    <property type="protein sequence ID" value="KJY31475.1"/>
    <property type="molecule type" value="Genomic_DNA"/>
</dbReference>
<comment type="caution">
    <text evidence="1">The sequence shown here is derived from an EMBL/GenBank/DDBJ whole genome shotgun (WGS) entry which is preliminary data.</text>
</comment>
<reference evidence="1 2" key="1">
    <citation type="submission" date="2015-02" db="EMBL/GenBank/DDBJ databases">
        <authorList>
            <person name="Ju K.-S."/>
            <person name="Doroghazi J.R."/>
            <person name="Metcalf W."/>
        </authorList>
    </citation>
    <scope>NUCLEOTIDE SEQUENCE [LARGE SCALE GENOMIC DNA]</scope>
    <source>
        <strain evidence="1 2">NRRL ISP-5550</strain>
    </source>
</reference>
<organism evidence="1 2">
    <name type="scientific">Streptomyces katrae</name>
    <dbReference type="NCBI Taxonomy" id="68223"/>
    <lineage>
        <taxon>Bacteria</taxon>
        <taxon>Bacillati</taxon>
        <taxon>Actinomycetota</taxon>
        <taxon>Actinomycetes</taxon>
        <taxon>Kitasatosporales</taxon>
        <taxon>Streptomycetaceae</taxon>
        <taxon>Streptomyces</taxon>
    </lineage>
</organism>
<protein>
    <submittedName>
        <fullName evidence="1">Uncharacterized protein</fullName>
    </submittedName>
</protein>
<name>A0A0F4JBB4_9ACTN</name>
<proteinExistence type="predicted"/>
<dbReference type="RefSeq" id="WP_045948548.1">
    <property type="nucleotide sequence ID" value="NZ_JZWV01000491.1"/>
</dbReference>